<dbReference type="RefSeq" id="XP_011389264.1">
    <property type="nucleotide sequence ID" value="XM_011390962.1"/>
</dbReference>
<dbReference type="SUPFAM" id="SSF52540">
    <property type="entry name" value="P-loop containing nucleoside triphosphate hydrolases"/>
    <property type="match status" value="1"/>
</dbReference>
<evidence type="ECO:0008006" key="14">
    <source>
        <dbReference type="Google" id="ProtNLM"/>
    </source>
</evidence>
<evidence type="ECO:0000256" key="7">
    <source>
        <dbReference type="ARBA" id="ARBA00022989"/>
    </source>
</evidence>
<keyword evidence="4 9" id="KW-0812">Transmembrane</keyword>
<dbReference type="SMART" id="SM00382">
    <property type="entry name" value="AAA"/>
    <property type="match status" value="1"/>
</dbReference>
<sequence>MTAIERQIYYLFVRVAQSCAHRVHSLLLASTLAVPLSYFLNTSAESIVNGFSQDLFVSDNDMTKAIFNVSSNLGVVLGSVMLLSLASPWFLLILPILLLALWLIKSFYPQTSGQVRKLDLECKSPLYTLFGETLMGLYQAERGAGVTQSKGILLKFVVDALVDLGIWLDRSGVGLAQRSAREGGSSQSTVGWVAVGLTQLMILTAAITMLTKAWTQPELCLVAIERLQQVAALEAEADPHKTQSTTSATSCLVGANVVARCISVNHINPDTGIPTKVLRNLSFHLAPSEKVAVVGRTGSGKLSLISALLRFTPLSAGNIWLDGDDASWIGLAGLRKRVLVLPQQAAVVPSCTLRQNLCVLVDEDRMQLADSDLWQALKRVSLDDLALKLGGLDIPLDQVQSGEIQLSNGQKQLLALAKLILACQAIRTNHDGKKGTLLILDEPKASLDEAGDALLGQLLHDATAFGGFTTLIVSHRFGPVLYCDNVLLVRKHDHADDENNESFGFGPPSQLFEDNDPAFGVLAHDAGIVAWK</sequence>
<organism evidence="12 13">
    <name type="scientific">Mycosarcoma maydis</name>
    <name type="common">Corn smut fungus</name>
    <name type="synonym">Ustilago maydis</name>
    <dbReference type="NCBI Taxonomy" id="5270"/>
    <lineage>
        <taxon>Eukaryota</taxon>
        <taxon>Fungi</taxon>
        <taxon>Dikarya</taxon>
        <taxon>Basidiomycota</taxon>
        <taxon>Ustilaginomycotina</taxon>
        <taxon>Ustilaginomycetes</taxon>
        <taxon>Ustilaginales</taxon>
        <taxon>Ustilaginaceae</taxon>
        <taxon>Mycosarcoma</taxon>
    </lineage>
</organism>
<evidence type="ECO:0000259" key="10">
    <source>
        <dbReference type="PROSITE" id="PS50893"/>
    </source>
</evidence>
<keyword evidence="8 9" id="KW-0472">Membrane</keyword>
<evidence type="ECO:0000256" key="3">
    <source>
        <dbReference type="ARBA" id="ARBA00022448"/>
    </source>
</evidence>
<dbReference type="GO" id="GO:0016020">
    <property type="term" value="C:membrane"/>
    <property type="evidence" value="ECO:0007669"/>
    <property type="project" value="UniProtKB-SubCell"/>
</dbReference>
<evidence type="ECO:0000256" key="5">
    <source>
        <dbReference type="ARBA" id="ARBA00022741"/>
    </source>
</evidence>
<dbReference type="Proteomes" id="UP000000561">
    <property type="component" value="Chromosome 7"/>
</dbReference>
<evidence type="ECO:0000313" key="12">
    <source>
        <dbReference type="EMBL" id="KIS68827.1"/>
    </source>
</evidence>
<dbReference type="Gene3D" id="1.20.1560.10">
    <property type="entry name" value="ABC transporter type 1, transmembrane domain"/>
    <property type="match status" value="1"/>
</dbReference>
<dbReference type="GO" id="GO:0005524">
    <property type="term" value="F:ATP binding"/>
    <property type="evidence" value="ECO:0007669"/>
    <property type="project" value="UniProtKB-KW"/>
</dbReference>
<evidence type="ECO:0000256" key="1">
    <source>
        <dbReference type="ARBA" id="ARBA00004141"/>
    </source>
</evidence>
<dbReference type="Pfam" id="PF00005">
    <property type="entry name" value="ABC_tran"/>
    <property type="match status" value="1"/>
</dbReference>
<dbReference type="Pfam" id="PF00664">
    <property type="entry name" value="ABC_membrane"/>
    <property type="match status" value="1"/>
</dbReference>
<keyword evidence="6" id="KW-0067">ATP-binding</keyword>
<keyword evidence="5" id="KW-0547">Nucleotide-binding</keyword>
<keyword evidence="3" id="KW-0813">Transport</keyword>
<feature type="domain" description="ABC transmembrane type-1" evidence="11">
    <location>
        <begin position="1"/>
        <end position="137"/>
    </location>
</feature>
<dbReference type="FunFam" id="3.40.50.300:FF:003508">
    <property type="entry name" value="Chromosome 7, whole genome shotgun sequence"/>
    <property type="match status" value="1"/>
</dbReference>
<dbReference type="Gene3D" id="3.40.50.300">
    <property type="entry name" value="P-loop containing nucleotide triphosphate hydrolases"/>
    <property type="match status" value="1"/>
</dbReference>
<dbReference type="InterPro" id="IPR003439">
    <property type="entry name" value="ABC_transporter-like_ATP-bd"/>
</dbReference>
<evidence type="ECO:0000256" key="6">
    <source>
        <dbReference type="ARBA" id="ARBA00022840"/>
    </source>
</evidence>
<gene>
    <name evidence="12" type="ORF">UMAG_02818</name>
</gene>
<dbReference type="InterPro" id="IPR011527">
    <property type="entry name" value="ABC1_TM_dom"/>
</dbReference>
<evidence type="ECO:0000256" key="2">
    <source>
        <dbReference type="ARBA" id="ARBA00009726"/>
    </source>
</evidence>
<keyword evidence="13" id="KW-1185">Reference proteome</keyword>
<dbReference type="OMA" id="WSTHMLI"/>
<comment type="similarity">
    <text evidence="2">Belongs to the ABC transporter superfamily. ABCC family. Conjugate transporter (TC 3.A.1.208) subfamily.</text>
</comment>
<evidence type="ECO:0000256" key="9">
    <source>
        <dbReference type="SAM" id="Phobius"/>
    </source>
</evidence>
<dbReference type="eggNOG" id="KOG0054">
    <property type="taxonomic scope" value="Eukaryota"/>
</dbReference>
<reference evidence="12 13" key="1">
    <citation type="journal article" date="2006" name="Nature">
        <title>Insights from the genome of the biotrophic fungal plant pathogen Ustilago maydis.</title>
        <authorList>
            <person name="Kamper J."/>
            <person name="Kahmann R."/>
            <person name="Bolker M."/>
            <person name="Ma L.J."/>
            <person name="Brefort T."/>
            <person name="Saville B.J."/>
            <person name="Banuett F."/>
            <person name="Kronstad J.W."/>
            <person name="Gold S.E."/>
            <person name="Muller O."/>
            <person name="Perlin M.H."/>
            <person name="Wosten H.A."/>
            <person name="de Vries R."/>
            <person name="Ruiz-Herrera J."/>
            <person name="Reynaga-Pena C.G."/>
            <person name="Snetselaar K."/>
            <person name="McCann M."/>
            <person name="Perez-Martin J."/>
            <person name="Feldbrugge M."/>
            <person name="Basse C.W."/>
            <person name="Steinberg G."/>
            <person name="Ibeas J.I."/>
            <person name="Holloman W."/>
            <person name="Guzman P."/>
            <person name="Farman M."/>
            <person name="Stajich J.E."/>
            <person name="Sentandreu R."/>
            <person name="Gonzalez-Prieto J.M."/>
            <person name="Kennell J.C."/>
            <person name="Molina L."/>
            <person name="Schirawski J."/>
            <person name="Mendoza-Mendoza A."/>
            <person name="Greilinger D."/>
            <person name="Munch K."/>
            <person name="Rossel N."/>
            <person name="Scherer M."/>
            <person name="Vranes M."/>
            <person name="Ladendorf O."/>
            <person name="Vincon V."/>
            <person name="Fuchs U."/>
            <person name="Sandrock B."/>
            <person name="Meng S."/>
            <person name="Ho E.C."/>
            <person name="Cahill M.J."/>
            <person name="Boyce K.J."/>
            <person name="Klose J."/>
            <person name="Klosterman S.J."/>
            <person name="Deelstra H.J."/>
            <person name="Ortiz-Castellanos L."/>
            <person name="Li W."/>
            <person name="Sanchez-Alonso P."/>
            <person name="Schreier P.H."/>
            <person name="Hauser-Hahn I."/>
            <person name="Vaupel M."/>
            <person name="Koopmann E."/>
            <person name="Friedrich G."/>
            <person name="Voss H."/>
            <person name="Schluter T."/>
            <person name="Margolis J."/>
            <person name="Platt D."/>
            <person name="Swimmer C."/>
            <person name="Gnirke A."/>
            <person name="Chen F."/>
            <person name="Vysotskaia V."/>
            <person name="Mannhaupt G."/>
            <person name="Guldener U."/>
            <person name="Munsterkotter M."/>
            <person name="Haase D."/>
            <person name="Oesterheld M."/>
            <person name="Mewes H.W."/>
            <person name="Mauceli E.W."/>
            <person name="DeCaprio D."/>
            <person name="Wade C.M."/>
            <person name="Butler J."/>
            <person name="Young S."/>
            <person name="Jaffe D.B."/>
            <person name="Calvo S."/>
            <person name="Nusbaum C."/>
            <person name="Galagan J."/>
            <person name="Birren B.W."/>
        </authorList>
    </citation>
    <scope>NUCLEOTIDE SEQUENCE [LARGE SCALE GENOMIC DNA]</scope>
    <source>
        <strain evidence="13">DSM 14603 / FGSC 9021 / UM521</strain>
    </source>
</reference>
<dbReference type="InterPro" id="IPR003593">
    <property type="entry name" value="AAA+_ATPase"/>
</dbReference>
<feature type="transmembrane region" description="Helical" evidence="9">
    <location>
        <begin position="89"/>
        <end position="108"/>
    </location>
</feature>
<proteinExistence type="inferred from homology"/>
<accession>A0A0D1C566</accession>
<dbReference type="VEuPathDB" id="FungiDB:UMAG_02818"/>
<dbReference type="PROSITE" id="PS50929">
    <property type="entry name" value="ABC_TM1F"/>
    <property type="match status" value="1"/>
</dbReference>
<dbReference type="OrthoDB" id="2550703at2759"/>
<dbReference type="GeneID" id="23563474"/>
<name>A0A0D1C566_MYCMD</name>
<evidence type="ECO:0000256" key="8">
    <source>
        <dbReference type="ARBA" id="ARBA00023136"/>
    </source>
</evidence>
<dbReference type="SUPFAM" id="SSF90123">
    <property type="entry name" value="ABC transporter transmembrane region"/>
    <property type="match status" value="1"/>
</dbReference>
<dbReference type="GO" id="GO:0016887">
    <property type="term" value="F:ATP hydrolysis activity"/>
    <property type="evidence" value="ECO:0007669"/>
    <property type="project" value="InterPro"/>
</dbReference>
<dbReference type="GO" id="GO:0140359">
    <property type="term" value="F:ABC-type transporter activity"/>
    <property type="evidence" value="ECO:0007669"/>
    <property type="project" value="InterPro"/>
</dbReference>
<dbReference type="InterPro" id="IPR036640">
    <property type="entry name" value="ABC1_TM_sf"/>
</dbReference>
<dbReference type="AlphaFoldDB" id="A0A0D1C566"/>
<dbReference type="PROSITE" id="PS50893">
    <property type="entry name" value="ABC_TRANSPORTER_2"/>
    <property type="match status" value="1"/>
</dbReference>
<evidence type="ECO:0000313" key="13">
    <source>
        <dbReference type="Proteomes" id="UP000000561"/>
    </source>
</evidence>
<protein>
    <recommendedName>
        <fullName evidence="14">ABC transporter domain-containing protein</fullName>
    </recommendedName>
</protein>
<dbReference type="EMBL" id="CM003146">
    <property type="protein sequence ID" value="KIS68827.1"/>
    <property type="molecule type" value="Genomic_DNA"/>
</dbReference>
<evidence type="ECO:0000256" key="4">
    <source>
        <dbReference type="ARBA" id="ARBA00022692"/>
    </source>
</evidence>
<dbReference type="PANTHER" id="PTHR24223:SF456">
    <property type="entry name" value="MULTIDRUG RESISTANCE-ASSOCIATED PROTEIN LETHAL(2)03659"/>
    <property type="match status" value="1"/>
</dbReference>
<dbReference type="KEGG" id="uma:UMAG_02818"/>
<keyword evidence="7 9" id="KW-1133">Transmembrane helix</keyword>
<dbReference type="InParanoid" id="A0A0D1C566"/>
<comment type="subcellular location">
    <subcellularLocation>
        <location evidence="1">Membrane</location>
        <topology evidence="1">Multi-pass membrane protein</topology>
    </subcellularLocation>
</comment>
<feature type="domain" description="ABC transporter" evidence="10">
    <location>
        <begin position="262"/>
        <end position="517"/>
    </location>
</feature>
<evidence type="ECO:0000259" key="11">
    <source>
        <dbReference type="PROSITE" id="PS50929"/>
    </source>
</evidence>
<dbReference type="PANTHER" id="PTHR24223">
    <property type="entry name" value="ATP-BINDING CASSETTE SUB-FAMILY C"/>
    <property type="match status" value="1"/>
</dbReference>
<dbReference type="InterPro" id="IPR027417">
    <property type="entry name" value="P-loop_NTPase"/>
</dbReference>
<dbReference type="InterPro" id="IPR050173">
    <property type="entry name" value="ABC_transporter_C-like"/>
</dbReference>